<proteinExistence type="predicted"/>
<dbReference type="SUPFAM" id="SSF103473">
    <property type="entry name" value="MFS general substrate transporter"/>
    <property type="match status" value="1"/>
</dbReference>
<dbReference type="GO" id="GO:0005635">
    <property type="term" value="C:nuclear envelope"/>
    <property type="evidence" value="ECO:0007669"/>
    <property type="project" value="TreeGrafter"/>
</dbReference>
<feature type="transmembrane region" description="Helical" evidence="2">
    <location>
        <begin position="402"/>
        <end position="422"/>
    </location>
</feature>
<feature type="transmembrane region" description="Helical" evidence="2">
    <location>
        <begin position="178"/>
        <end position="198"/>
    </location>
</feature>
<dbReference type="Proteomes" id="UP000887566">
    <property type="component" value="Unplaced"/>
</dbReference>
<evidence type="ECO:0000256" key="2">
    <source>
        <dbReference type="SAM" id="Phobius"/>
    </source>
</evidence>
<dbReference type="InterPro" id="IPR020846">
    <property type="entry name" value="MFS_dom"/>
</dbReference>
<comment type="subcellular location">
    <subcellularLocation>
        <location evidence="1">Membrane</location>
        <topology evidence="1">Multi-pass membrane protein</topology>
    </subcellularLocation>
</comment>
<feature type="transmembrane region" description="Helical" evidence="2">
    <location>
        <begin position="277"/>
        <end position="300"/>
    </location>
</feature>
<feature type="domain" description="Major facilitator superfamily (MFS) profile" evidence="3">
    <location>
        <begin position="1"/>
        <end position="202"/>
    </location>
</feature>
<dbReference type="InterPro" id="IPR036259">
    <property type="entry name" value="MFS_trans_sf"/>
</dbReference>
<dbReference type="Pfam" id="PF07690">
    <property type="entry name" value="MFS_1"/>
    <property type="match status" value="1"/>
</dbReference>
<keyword evidence="2" id="KW-1133">Transmembrane helix</keyword>
<feature type="transmembrane region" description="Helical" evidence="2">
    <location>
        <begin position="364"/>
        <end position="382"/>
    </location>
</feature>
<keyword evidence="2" id="KW-0812">Transmembrane</keyword>
<dbReference type="InterPro" id="IPR011701">
    <property type="entry name" value="MFS"/>
</dbReference>
<feature type="transmembrane region" description="Helical" evidence="2">
    <location>
        <begin position="149"/>
        <end position="172"/>
    </location>
</feature>
<reference evidence="5" key="1">
    <citation type="submission" date="2022-11" db="UniProtKB">
        <authorList>
            <consortium name="WormBaseParasite"/>
        </authorList>
    </citation>
    <scope>IDENTIFICATION</scope>
</reference>
<dbReference type="PANTHER" id="PTHR24002:SF3">
    <property type="entry name" value="SOLUTE CARRIER FAMILY 22 MEMBER 18"/>
    <property type="match status" value="1"/>
</dbReference>
<dbReference type="PANTHER" id="PTHR24002">
    <property type="entry name" value="SOLUTE CARRIER FAMILY 22 MEMBER 18"/>
    <property type="match status" value="1"/>
</dbReference>
<dbReference type="GO" id="GO:0022857">
    <property type="term" value="F:transmembrane transporter activity"/>
    <property type="evidence" value="ECO:0007669"/>
    <property type="project" value="InterPro"/>
</dbReference>
<feature type="transmembrane region" description="Helical" evidence="2">
    <location>
        <begin position="57"/>
        <end position="76"/>
    </location>
</feature>
<sequence>MKRLTTTNEDTMTSESITLKKDMYIIRLVYLVAFVDMTTASMVVTVLASYLKDVAGLSASTAGVVSSLYGVVQFFSSPIAGAEFDRRGFGTVMSFCLFACFFAYSLLAVDFWIFLIVSRLLAGCFKHTQNLSKTMVGALSNEEQKLVAFGRLNSMGNLAFIFAPSLAGWLAAKFGYSFVFVLVAIGFGLNALIVYLNFPLMPSPVSDAPKISRKSIGINNNALSTSSSNPIRKLITHFQEVDWTSQWDLMMIRFLQSFVILLYRANFNWLMSDKYEVGPAAIGYLTSIQGVVAFFSSFYANNVIQLWSTQTTRVLVHCCFLLTVALVGMRLAPSFLIYGLFLGLLNCASSWLRVITIDLTTQRCVVDDIGAVLGVAASVIAISRAICPAVGGVLHDFDRESPTVMCAVVSGVTVLIAQFASVKNQRLYAIRR</sequence>
<evidence type="ECO:0000313" key="4">
    <source>
        <dbReference type="Proteomes" id="UP000887566"/>
    </source>
</evidence>
<accession>A0A914VTL5</accession>
<protein>
    <submittedName>
        <fullName evidence="5">Major facilitator superfamily (MFS) profile domain-containing protein</fullName>
    </submittedName>
</protein>
<evidence type="ECO:0000259" key="3">
    <source>
        <dbReference type="PROSITE" id="PS50850"/>
    </source>
</evidence>
<feature type="transmembrane region" description="Helical" evidence="2">
    <location>
        <begin position="312"/>
        <end position="329"/>
    </location>
</feature>
<dbReference type="WBParaSite" id="PSAMB.scaffold2370size23574.g17577.t1">
    <property type="protein sequence ID" value="PSAMB.scaffold2370size23574.g17577.t1"/>
    <property type="gene ID" value="PSAMB.scaffold2370size23574.g17577"/>
</dbReference>
<evidence type="ECO:0000313" key="5">
    <source>
        <dbReference type="WBParaSite" id="PSAMB.scaffold2370size23574.g17577.t1"/>
    </source>
</evidence>
<name>A0A914VTL5_9BILA</name>
<feature type="transmembrane region" description="Helical" evidence="2">
    <location>
        <begin position="335"/>
        <end position="352"/>
    </location>
</feature>
<keyword evidence="2" id="KW-0472">Membrane</keyword>
<feature type="transmembrane region" description="Helical" evidence="2">
    <location>
        <begin position="28"/>
        <end position="51"/>
    </location>
</feature>
<evidence type="ECO:0000256" key="1">
    <source>
        <dbReference type="ARBA" id="ARBA00004141"/>
    </source>
</evidence>
<dbReference type="GO" id="GO:0016020">
    <property type="term" value="C:membrane"/>
    <property type="evidence" value="ECO:0007669"/>
    <property type="project" value="UniProtKB-SubCell"/>
</dbReference>
<dbReference type="Gene3D" id="1.20.1250.20">
    <property type="entry name" value="MFS general substrate transporter like domains"/>
    <property type="match status" value="2"/>
</dbReference>
<dbReference type="AlphaFoldDB" id="A0A914VTL5"/>
<dbReference type="PROSITE" id="PS50850">
    <property type="entry name" value="MFS"/>
    <property type="match status" value="1"/>
</dbReference>
<organism evidence="4 5">
    <name type="scientific">Plectus sambesii</name>
    <dbReference type="NCBI Taxonomy" id="2011161"/>
    <lineage>
        <taxon>Eukaryota</taxon>
        <taxon>Metazoa</taxon>
        <taxon>Ecdysozoa</taxon>
        <taxon>Nematoda</taxon>
        <taxon>Chromadorea</taxon>
        <taxon>Plectida</taxon>
        <taxon>Plectina</taxon>
        <taxon>Plectoidea</taxon>
        <taxon>Plectidae</taxon>
        <taxon>Plectus</taxon>
    </lineage>
</organism>
<keyword evidence="4" id="KW-1185">Reference proteome</keyword>